<feature type="domain" description="C1q" evidence="5">
    <location>
        <begin position="31"/>
        <end position="121"/>
    </location>
</feature>
<keyword evidence="3 4" id="KW-0732">Signal</keyword>
<name>A0AAV6GZP5_9TELE</name>
<evidence type="ECO:0000256" key="4">
    <source>
        <dbReference type="SAM" id="SignalP"/>
    </source>
</evidence>
<dbReference type="InterPro" id="IPR050822">
    <property type="entry name" value="Cerebellin_Synaptic_Org"/>
</dbReference>
<evidence type="ECO:0000256" key="1">
    <source>
        <dbReference type="ARBA" id="ARBA00004613"/>
    </source>
</evidence>
<comment type="subcellular location">
    <subcellularLocation>
        <location evidence="1">Secreted</location>
    </subcellularLocation>
</comment>
<evidence type="ECO:0000313" key="6">
    <source>
        <dbReference type="EMBL" id="KAG5280519.1"/>
    </source>
</evidence>
<keyword evidence="7" id="KW-1185">Reference proteome</keyword>
<organism evidence="6 7">
    <name type="scientific">Alosa alosa</name>
    <name type="common">allis shad</name>
    <dbReference type="NCBI Taxonomy" id="278164"/>
    <lineage>
        <taxon>Eukaryota</taxon>
        <taxon>Metazoa</taxon>
        <taxon>Chordata</taxon>
        <taxon>Craniata</taxon>
        <taxon>Vertebrata</taxon>
        <taxon>Euteleostomi</taxon>
        <taxon>Actinopterygii</taxon>
        <taxon>Neopterygii</taxon>
        <taxon>Teleostei</taxon>
        <taxon>Clupei</taxon>
        <taxon>Clupeiformes</taxon>
        <taxon>Clupeoidei</taxon>
        <taxon>Clupeidae</taxon>
        <taxon>Alosa</taxon>
    </lineage>
</organism>
<sequence>MEIRAILTVMVSLLCHITPILSDVNKENVSIDFRRVHFYAAHPNELRGSVKTIAFSDIILNEGSAFFGRSGIFTAPVNGIYQFFFSFQSSRGDPNEWHLQISGVGEVVCLSHALVCSFSLG</sequence>
<evidence type="ECO:0000313" key="7">
    <source>
        <dbReference type="Proteomes" id="UP000823561"/>
    </source>
</evidence>
<dbReference type="GO" id="GO:0005576">
    <property type="term" value="C:extracellular region"/>
    <property type="evidence" value="ECO:0007669"/>
    <property type="project" value="UniProtKB-SubCell"/>
</dbReference>
<dbReference type="Proteomes" id="UP000823561">
    <property type="component" value="Chromosome 5"/>
</dbReference>
<comment type="caution">
    <text evidence="6">The sequence shown here is derived from an EMBL/GenBank/DDBJ whole genome shotgun (WGS) entry which is preliminary data.</text>
</comment>
<dbReference type="InterPro" id="IPR001073">
    <property type="entry name" value="C1q_dom"/>
</dbReference>
<dbReference type="PANTHER" id="PTHR22923:SF113">
    <property type="entry name" value="COMPLEMENT C1Q-LIKE PROTEIN 4"/>
    <property type="match status" value="1"/>
</dbReference>
<reference evidence="6" key="1">
    <citation type="submission" date="2020-10" db="EMBL/GenBank/DDBJ databases">
        <title>Chromosome-scale genome assembly of the Allis shad, Alosa alosa.</title>
        <authorList>
            <person name="Margot Z."/>
            <person name="Christophe K."/>
            <person name="Cabau C."/>
            <person name="Louis A."/>
            <person name="Berthelot C."/>
            <person name="Parey E."/>
            <person name="Roest Crollius H."/>
            <person name="Montfort J."/>
            <person name="Robinson-Rechavi M."/>
            <person name="Bucao C."/>
            <person name="Bouchez O."/>
            <person name="Gislard M."/>
            <person name="Lluch J."/>
            <person name="Milhes M."/>
            <person name="Lampietro C."/>
            <person name="Lopez Roques C."/>
            <person name="Donnadieu C."/>
            <person name="Braasch I."/>
            <person name="Desvignes T."/>
            <person name="Postlethwait J."/>
            <person name="Bobe J."/>
            <person name="Guiguen Y."/>
        </authorList>
    </citation>
    <scope>NUCLEOTIDE SEQUENCE</scope>
    <source>
        <strain evidence="6">M-15738</strain>
        <tissue evidence="6">Blood</tissue>
    </source>
</reference>
<evidence type="ECO:0000256" key="2">
    <source>
        <dbReference type="ARBA" id="ARBA00022525"/>
    </source>
</evidence>
<evidence type="ECO:0000256" key="3">
    <source>
        <dbReference type="ARBA" id="ARBA00022729"/>
    </source>
</evidence>
<keyword evidence="2" id="KW-0964">Secreted</keyword>
<dbReference type="PROSITE" id="PS50871">
    <property type="entry name" value="C1Q"/>
    <property type="match status" value="1"/>
</dbReference>
<dbReference type="EMBL" id="JADWDJ010000005">
    <property type="protein sequence ID" value="KAG5280519.1"/>
    <property type="molecule type" value="Genomic_DNA"/>
</dbReference>
<feature type="signal peptide" evidence="4">
    <location>
        <begin position="1"/>
        <end position="22"/>
    </location>
</feature>
<protein>
    <recommendedName>
        <fullName evidence="5">C1q domain-containing protein</fullName>
    </recommendedName>
</protein>
<dbReference type="SUPFAM" id="SSF49842">
    <property type="entry name" value="TNF-like"/>
    <property type="match status" value="1"/>
</dbReference>
<feature type="chain" id="PRO_5043417137" description="C1q domain-containing protein" evidence="4">
    <location>
        <begin position="23"/>
        <end position="121"/>
    </location>
</feature>
<dbReference type="InterPro" id="IPR008983">
    <property type="entry name" value="Tumour_necrosis_fac-like_dom"/>
</dbReference>
<dbReference type="Pfam" id="PF00386">
    <property type="entry name" value="C1q"/>
    <property type="match status" value="1"/>
</dbReference>
<gene>
    <name evidence="6" type="ORF">AALO_G00060960</name>
</gene>
<evidence type="ECO:0000259" key="5">
    <source>
        <dbReference type="PROSITE" id="PS50871"/>
    </source>
</evidence>
<dbReference type="AlphaFoldDB" id="A0AAV6GZP5"/>
<dbReference type="Gene3D" id="2.60.120.40">
    <property type="match status" value="1"/>
</dbReference>
<proteinExistence type="predicted"/>
<dbReference type="PANTHER" id="PTHR22923">
    <property type="entry name" value="CEREBELLIN-RELATED"/>
    <property type="match status" value="1"/>
</dbReference>
<accession>A0AAV6GZP5</accession>